<keyword evidence="3" id="KW-1185">Reference proteome</keyword>
<feature type="transmembrane region" description="Helical" evidence="1">
    <location>
        <begin position="20"/>
        <end position="44"/>
    </location>
</feature>
<keyword evidence="2" id="KW-0969">Cilium</keyword>
<dbReference type="KEGG" id="hdf:AArcSl_0747"/>
<evidence type="ECO:0000313" key="2">
    <source>
        <dbReference type="EMBL" id="AUX08394.1"/>
    </source>
</evidence>
<dbReference type="GeneID" id="37877090"/>
<name>A0A343TH22_9EURY</name>
<keyword evidence="1" id="KW-0812">Transmembrane</keyword>
<evidence type="ECO:0000256" key="1">
    <source>
        <dbReference type="SAM" id="Phobius"/>
    </source>
</evidence>
<keyword evidence="2" id="KW-0282">Flagellum</keyword>
<accession>A0A343TH22</accession>
<evidence type="ECO:0000313" key="3">
    <source>
        <dbReference type="Proteomes" id="UP000263012"/>
    </source>
</evidence>
<reference evidence="3" key="1">
    <citation type="submission" date="2017-11" db="EMBL/GenBank/DDBJ databases">
        <title>Phenotypic and genomic properties of facultatively anaerobic sulfur-reducing natronoarchaea from hypersaline soda lakes.</title>
        <authorList>
            <person name="Sorokin D.Y."/>
            <person name="Kublanov I.V."/>
            <person name="Roman P."/>
            <person name="Sinninghe Damste J.S."/>
            <person name="Golyshin P.N."/>
            <person name="Rojo D."/>
            <person name="Ciordia S."/>
            <person name="Mena M.D.C."/>
            <person name="Ferrer M."/>
            <person name="Messina E."/>
            <person name="Smedile F."/>
            <person name="La Spada G."/>
            <person name="La Cono V."/>
            <person name="Yakimov M.M."/>
        </authorList>
    </citation>
    <scope>NUCLEOTIDE SEQUENCE [LARGE SCALE GENOMIC DNA]</scope>
    <source>
        <strain evidence="3">AArc-Sl</strain>
    </source>
</reference>
<keyword evidence="1" id="KW-0472">Membrane</keyword>
<dbReference type="EMBL" id="CP025066">
    <property type="protein sequence ID" value="AUX08394.1"/>
    <property type="molecule type" value="Genomic_DNA"/>
</dbReference>
<keyword evidence="2" id="KW-0966">Cell projection</keyword>
<keyword evidence="1" id="KW-1133">Transmembrane helix</keyword>
<sequence>MSLVPSSDRNGLRASAPLGVVLLVGLAVALSTGVGAAALGIGVLGAGSLDTGTAGSGEFGLGSTESASLSASATVEGRIQLEHEGGDTLDVRTLDLRLLIDGEELARQPPVPFFSAEGFKSGPTGPFNPAADQTWRAGESASLEVAGTNEPAVRDGSRIEIELYAGGAPVAKVETTAQRE</sequence>
<protein>
    <submittedName>
        <fullName evidence="2">Flagellin domain protein</fullName>
    </submittedName>
</protein>
<gene>
    <name evidence="2" type="ORF">AArcSl_0747</name>
</gene>
<dbReference type="OrthoDB" id="201989at2157"/>
<organism evidence="2 3">
    <name type="scientific">Halalkaliarchaeum desulfuricum</name>
    <dbReference type="NCBI Taxonomy" id="2055893"/>
    <lineage>
        <taxon>Archaea</taxon>
        <taxon>Methanobacteriati</taxon>
        <taxon>Methanobacteriota</taxon>
        <taxon>Stenosarchaea group</taxon>
        <taxon>Halobacteria</taxon>
        <taxon>Halobacteriales</taxon>
        <taxon>Haloferacaceae</taxon>
        <taxon>Halalkaliarchaeum</taxon>
    </lineage>
</organism>
<dbReference type="Proteomes" id="UP000263012">
    <property type="component" value="Chromosome"/>
</dbReference>
<proteinExistence type="predicted"/>
<dbReference type="RefSeq" id="WP_119821712.1">
    <property type="nucleotide sequence ID" value="NZ_CP025066.1"/>
</dbReference>
<dbReference type="AlphaFoldDB" id="A0A343TH22"/>